<keyword evidence="9" id="KW-1185">Reference proteome</keyword>
<feature type="transmembrane region" description="Helical" evidence="6">
    <location>
        <begin position="172"/>
        <end position="194"/>
    </location>
</feature>
<dbReference type="InterPro" id="IPR052337">
    <property type="entry name" value="SAT4-like"/>
</dbReference>
<dbReference type="HOGENOM" id="CLU_430193_0_0_1"/>
<dbReference type="eggNOG" id="ENOG502SJFM">
    <property type="taxonomic scope" value="Eukaryota"/>
</dbReference>
<proteinExistence type="inferred from homology"/>
<feature type="transmembrane region" description="Helical" evidence="6">
    <location>
        <begin position="12"/>
        <end position="31"/>
    </location>
</feature>
<evidence type="ECO:0000256" key="3">
    <source>
        <dbReference type="ARBA" id="ARBA00022989"/>
    </source>
</evidence>
<dbReference type="Pfam" id="PF20684">
    <property type="entry name" value="Fung_rhodopsin"/>
    <property type="match status" value="1"/>
</dbReference>
<feature type="domain" description="Rhodopsin" evidence="7">
    <location>
        <begin position="27"/>
        <end position="271"/>
    </location>
</feature>
<evidence type="ECO:0000313" key="8">
    <source>
        <dbReference type="EMBL" id="GAD96293.1"/>
    </source>
</evidence>
<comment type="similarity">
    <text evidence="5">Belongs to the SAT4 family.</text>
</comment>
<feature type="transmembrane region" description="Helical" evidence="6">
    <location>
        <begin position="43"/>
        <end position="64"/>
    </location>
</feature>
<protein>
    <recommendedName>
        <fullName evidence="7">Rhodopsin domain-containing protein</fullName>
    </recommendedName>
</protein>
<dbReference type="AlphaFoldDB" id="V5FW21"/>
<feature type="transmembrane region" description="Helical" evidence="6">
    <location>
        <begin position="206"/>
        <end position="225"/>
    </location>
</feature>
<name>V5FW21_BYSSN</name>
<feature type="transmembrane region" description="Helical" evidence="6">
    <location>
        <begin position="245"/>
        <end position="265"/>
    </location>
</feature>
<evidence type="ECO:0000259" key="7">
    <source>
        <dbReference type="Pfam" id="PF20684"/>
    </source>
</evidence>
<dbReference type="OrthoDB" id="5417887at2759"/>
<gene>
    <name evidence="8" type="ORF">PVAR5_4944</name>
</gene>
<dbReference type="PANTHER" id="PTHR33048:SF42">
    <property type="entry name" value="INTEGRAL MEMBRANE PROTEIN"/>
    <property type="match status" value="1"/>
</dbReference>
<evidence type="ECO:0000256" key="6">
    <source>
        <dbReference type="SAM" id="Phobius"/>
    </source>
</evidence>
<sequence>MARNPDGAKANIVLWLATAVSFLVLLLRFYCKFFISRRLGWDDWVVFTSWILLTVYAALISAAVPHGLGRHLQDLLKQSPPANVALAMEYVLLGEFVAIIGCSLSKTSFAFTLLRIVVEKWQKIFLWFIIVSMNAVMMSCALLYLLRCTPVQANWDTSIHGKCFSIRTANSYAIFAGIYSGIMDFVLATLPWKILWKLQMKRREKFGCGLAMSLGFFASISAFVKTSYLPYLNNTFDITYYSVNLLIWAGAETGVTIIAVSLPPLRALFTRIRSSHGDSGGRDTDGYNLRSRKSRADGVFSGNHHSRATSFVVLKDDPSDFGGNNGELEVSKRCSHGQGVIIKRTEEVTISNFSEQPTKIIVGMLNARMTGAWANNDDKPLDWSNFDETTVQCVVSYLYIEDYYVPEQGSGIEEPFSARPDNKADIVERGSQSDDKLKGPLTPLDKCLQPGLPVKTRPTAAGEFDHLSKGRKEALGMEILTHAKVYIFAHYFMINGLEHLALQRFTQVLATVNDGEIQCLFPQLAEAIHVVYGGTLKREQHQDPARKLLSQFIALRHDLFSCEDFYVLLAQGGEFSIDVTRKLVRRIASADDVHKSLSERLSENTERLQEAQEKINGWEKWNSGLELYYRRRNYDR</sequence>
<feature type="transmembrane region" description="Helical" evidence="6">
    <location>
        <begin position="124"/>
        <end position="146"/>
    </location>
</feature>
<evidence type="ECO:0000256" key="1">
    <source>
        <dbReference type="ARBA" id="ARBA00004141"/>
    </source>
</evidence>
<dbReference type="InParanoid" id="V5FW21"/>
<feature type="transmembrane region" description="Helical" evidence="6">
    <location>
        <begin position="84"/>
        <end position="104"/>
    </location>
</feature>
<dbReference type="InterPro" id="IPR049326">
    <property type="entry name" value="Rhodopsin_dom_fungi"/>
</dbReference>
<evidence type="ECO:0000256" key="5">
    <source>
        <dbReference type="ARBA" id="ARBA00038359"/>
    </source>
</evidence>
<accession>V5FW21</accession>
<evidence type="ECO:0000256" key="2">
    <source>
        <dbReference type="ARBA" id="ARBA00022692"/>
    </source>
</evidence>
<keyword evidence="4 6" id="KW-0472">Membrane</keyword>
<reference evidence="9" key="1">
    <citation type="journal article" date="2014" name="Genome Announc.">
        <title>Draft genome sequence of the formaldehyde-resistant fungus Byssochlamys spectabilis No. 5 (anamorph Paecilomyces variotii No. 5) (NBRC109023).</title>
        <authorList>
            <person name="Oka T."/>
            <person name="Ekino K."/>
            <person name="Fukuda K."/>
            <person name="Nomura Y."/>
        </authorList>
    </citation>
    <scope>NUCLEOTIDE SEQUENCE [LARGE SCALE GENOMIC DNA]</scope>
    <source>
        <strain evidence="9">No. 5 / NBRC 109023</strain>
    </source>
</reference>
<evidence type="ECO:0000256" key="4">
    <source>
        <dbReference type="ARBA" id="ARBA00023136"/>
    </source>
</evidence>
<organism evidence="8 9">
    <name type="scientific">Byssochlamys spectabilis (strain No. 5 / NBRC 109023)</name>
    <name type="common">Paecilomyces variotii</name>
    <dbReference type="NCBI Taxonomy" id="1356009"/>
    <lineage>
        <taxon>Eukaryota</taxon>
        <taxon>Fungi</taxon>
        <taxon>Dikarya</taxon>
        <taxon>Ascomycota</taxon>
        <taxon>Pezizomycotina</taxon>
        <taxon>Eurotiomycetes</taxon>
        <taxon>Eurotiomycetidae</taxon>
        <taxon>Eurotiales</taxon>
        <taxon>Thermoascaceae</taxon>
        <taxon>Paecilomyces</taxon>
    </lineage>
</organism>
<keyword evidence="2 6" id="KW-0812">Transmembrane</keyword>
<evidence type="ECO:0000313" key="9">
    <source>
        <dbReference type="Proteomes" id="UP000018001"/>
    </source>
</evidence>
<comment type="caution">
    <text evidence="8">The sequence shown here is derived from an EMBL/GenBank/DDBJ whole genome shotgun (WGS) entry which is preliminary data.</text>
</comment>
<dbReference type="GO" id="GO:0016020">
    <property type="term" value="C:membrane"/>
    <property type="evidence" value="ECO:0007669"/>
    <property type="project" value="UniProtKB-SubCell"/>
</dbReference>
<comment type="subcellular location">
    <subcellularLocation>
        <location evidence="1">Membrane</location>
        <topology evidence="1">Multi-pass membrane protein</topology>
    </subcellularLocation>
</comment>
<keyword evidence="3 6" id="KW-1133">Transmembrane helix</keyword>
<dbReference type="Proteomes" id="UP000018001">
    <property type="component" value="Unassembled WGS sequence"/>
</dbReference>
<dbReference type="PANTHER" id="PTHR33048">
    <property type="entry name" value="PTH11-LIKE INTEGRAL MEMBRANE PROTEIN (AFU_ORTHOLOGUE AFUA_5G11245)"/>
    <property type="match status" value="1"/>
</dbReference>
<dbReference type="EMBL" id="BAUL01000159">
    <property type="protein sequence ID" value="GAD96293.1"/>
    <property type="molecule type" value="Genomic_DNA"/>
</dbReference>